<keyword evidence="5 9" id="KW-0547">Nucleotide-binding</keyword>
<dbReference type="AlphaFoldDB" id="A0A024H3J9"/>
<feature type="binding site" evidence="9">
    <location>
        <begin position="181"/>
        <end position="182"/>
    </location>
    <ligand>
        <name>alpha-D-glucose 1-phosphate</name>
        <dbReference type="ChEBI" id="CHEBI:58601"/>
    </ligand>
</feature>
<dbReference type="InterPro" id="IPR005836">
    <property type="entry name" value="ADP_Glu_pyroP_CS"/>
</dbReference>
<feature type="site" description="Could play a key role in the communication between the regulatory and the substrate sites" evidence="9">
    <location>
        <position position="61"/>
    </location>
</feature>
<keyword evidence="6 9" id="KW-0067">ATP-binding</keyword>
<evidence type="ECO:0000256" key="8">
    <source>
        <dbReference type="ARBA" id="ARBA00023277"/>
    </source>
</evidence>
<evidence type="ECO:0000313" key="13">
    <source>
        <dbReference type="Proteomes" id="UP000035722"/>
    </source>
</evidence>
<dbReference type="InterPro" id="IPR029044">
    <property type="entry name" value="Nucleotide-diphossugar_trans"/>
</dbReference>
<name>A0A024H3J9_9MICC</name>
<dbReference type="Pfam" id="PF00483">
    <property type="entry name" value="NTP_transferase"/>
    <property type="match status" value="1"/>
</dbReference>
<evidence type="ECO:0000256" key="5">
    <source>
        <dbReference type="ARBA" id="ARBA00022741"/>
    </source>
</evidence>
<dbReference type="UniPathway" id="UPA00164"/>
<feature type="binding site" evidence="9">
    <location>
        <position position="199"/>
    </location>
    <ligand>
        <name>alpha-D-glucose 1-phosphate</name>
        <dbReference type="ChEBI" id="CHEBI:58601"/>
    </ligand>
</feature>
<dbReference type="Proteomes" id="UP000035722">
    <property type="component" value="Unassembled WGS sequence"/>
</dbReference>
<evidence type="ECO:0000256" key="4">
    <source>
        <dbReference type="ARBA" id="ARBA00022695"/>
    </source>
</evidence>
<keyword evidence="13" id="KW-1185">Reference proteome</keyword>
<keyword evidence="2 9" id="KW-0321">Glycogen metabolism</keyword>
<evidence type="ECO:0000256" key="7">
    <source>
        <dbReference type="ARBA" id="ARBA00023056"/>
    </source>
</evidence>
<dbReference type="SUPFAM" id="SSF51161">
    <property type="entry name" value="Trimeric LpxA-like enzymes"/>
    <property type="match status" value="1"/>
</dbReference>
<dbReference type="OrthoDB" id="9801810at2"/>
<organism evidence="12 13">
    <name type="scientific">Pseudarthrobacter siccitolerans</name>
    <dbReference type="NCBI Taxonomy" id="861266"/>
    <lineage>
        <taxon>Bacteria</taxon>
        <taxon>Bacillati</taxon>
        <taxon>Actinomycetota</taxon>
        <taxon>Actinomycetes</taxon>
        <taxon>Micrococcales</taxon>
        <taxon>Micrococcaceae</taxon>
        <taxon>Pseudarthrobacter</taxon>
    </lineage>
</organism>
<feature type="domain" description="Nucleotidyl transferase" evidence="10">
    <location>
        <begin position="9"/>
        <end position="278"/>
    </location>
</feature>
<evidence type="ECO:0000256" key="6">
    <source>
        <dbReference type="ARBA" id="ARBA00022840"/>
    </source>
</evidence>
<dbReference type="HAMAP" id="MF_00624">
    <property type="entry name" value="GlgC"/>
    <property type="match status" value="1"/>
</dbReference>
<dbReference type="InterPro" id="IPR005835">
    <property type="entry name" value="NTP_transferase_dom"/>
</dbReference>
<keyword evidence="3 9" id="KW-0808">Transferase</keyword>
<comment type="function">
    <text evidence="9">Involved in the biosynthesis of ADP-glucose, a building block required for the elongation reactions to produce glycogen. Catalyzes the reaction between ATP and alpha-D-glucose 1-phosphate (G1P) to produce pyrophosphate and ADP-Glc.</text>
</comment>
<evidence type="ECO:0000259" key="11">
    <source>
        <dbReference type="Pfam" id="PF24894"/>
    </source>
</evidence>
<dbReference type="EMBL" id="CAQI01000044">
    <property type="protein sequence ID" value="CCQ46344.1"/>
    <property type="molecule type" value="Genomic_DNA"/>
</dbReference>
<comment type="subunit">
    <text evidence="9">Homotetramer.</text>
</comment>
<evidence type="ECO:0000256" key="9">
    <source>
        <dbReference type="HAMAP-Rule" id="MF_00624"/>
    </source>
</evidence>
<feature type="domain" description="Glucose-1-phosphate adenylyltransferase/Bifunctional protein GlmU-like C-terminal hexapeptide" evidence="11">
    <location>
        <begin position="302"/>
        <end position="405"/>
    </location>
</feature>
<dbReference type="CDD" id="cd04651">
    <property type="entry name" value="LbH_G1P_AT_C"/>
    <property type="match status" value="1"/>
</dbReference>
<protein>
    <recommendedName>
        <fullName evidence="9">Glucose-1-phosphate adenylyltransferase</fullName>
        <ecNumber evidence="9">2.7.7.27</ecNumber>
    </recommendedName>
    <alternativeName>
        <fullName evidence="9">ADP-glucose pyrophosphorylase</fullName>
        <shortName evidence="9">ADPGlc PPase</shortName>
    </alternativeName>
    <alternativeName>
        <fullName evidence="9">ADP-glucose synthase</fullName>
    </alternativeName>
</protein>
<sequence>MPLNKRVLAIVLAGGEGNRLMPLTADRAKPAVPFAGSYRLIDFALSNLVNSRYLQIVVLTQYKSHSLDRHISETWRMSTQLGNYVASVPAQQRVGKSWFLGSANAIYQSLNLIHDANPDIVVVVGADHVYRMDFAQMVAQHVNSGAKATVAAVRQPLHMADQFGVIEVDQNDPQKIAAFVEKPASTPGLAADPSQFLASMGNYVFDADALVAALHVDAERLDTKHDMGGDIIPYFVNKGEAGVYDFTLNDIPGSTERDRTYWRDVGTIDSFYDAHMDLISPLPVFNLYNSEWPIYTRQSISPPAKFVRGQNNTVGTALDSIVSSGVVISGAVVEGSVLSNDVFVGTSARVIDSVLMDKVYVGEGAVIHRAILDKNVKVPAGAAIGLDPELDRSRGFKVTESGITVLSKGQEVPEPGDKERQLAAANLHLVPNAVKAAAEQYPEVRQSVDKVAATHAAAAAEAAPGARIS</sequence>
<dbReference type="PROSITE" id="PS00810">
    <property type="entry name" value="ADP_GLC_PYROPHOSPH_3"/>
    <property type="match status" value="1"/>
</dbReference>
<dbReference type="InterPro" id="IPR023049">
    <property type="entry name" value="GlgC_bac"/>
</dbReference>
<dbReference type="PROSITE" id="PS00809">
    <property type="entry name" value="ADP_GLC_PYROPHOSPH_2"/>
    <property type="match status" value="1"/>
</dbReference>
<dbReference type="InterPro" id="IPR056818">
    <property type="entry name" value="GlmU/GlgC-like_hexapep"/>
</dbReference>
<dbReference type="GO" id="GO:0008878">
    <property type="term" value="F:glucose-1-phosphate adenylyltransferase activity"/>
    <property type="evidence" value="ECO:0007669"/>
    <property type="project" value="UniProtKB-UniRule"/>
</dbReference>
<dbReference type="NCBIfam" id="NF001947">
    <property type="entry name" value="PRK00725.1"/>
    <property type="match status" value="1"/>
</dbReference>
<comment type="pathway">
    <text evidence="9">Glycan biosynthesis; glycogen biosynthesis.</text>
</comment>
<evidence type="ECO:0000259" key="10">
    <source>
        <dbReference type="Pfam" id="PF00483"/>
    </source>
</evidence>
<dbReference type="CDD" id="cd02508">
    <property type="entry name" value="ADP_Glucose_PP"/>
    <property type="match status" value="1"/>
</dbReference>
<dbReference type="STRING" id="861266.ARTSIC4J27_2307"/>
<keyword evidence="8 9" id="KW-0119">Carbohydrate metabolism</keyword>
<dbReference type="PANTHER" id="PTHR43523">
    <property type="entry name" value="GLUCOSE-1-PHOSPHATE ADENYLYLTRANSFERASE-RELATED"/>
    <property type="match status" value="1"/>
</dbReference>
<gene>
    <name evidence="9 12" type="primary">glgC</name>
    <name evidence="12" type="ORF">ARTSIC4J27_2307</name>
</gene>
<dbReference type="RefSeq" id="WP_050055279.1">
    <property type="nucleotide sequence ID" value="NZ_CAQI01000044.1"/>
</dbReference>
<dbReference type="EC" id="2.7.7.27" evidence="9"/>
<dbReference type="Gene3D" id="3.90.550.10">
    <property type="entry name" value="Spore Coat Polysaccharide Biosynthesis Protein SpsA, Chain A"/>
    <property type="match status" value="1"/>
</dbReference>
<evidence type="ECO:0000256" key="1">
    <source>
        <dbReference type="ARBA" id="ARBA00010443"/>
    </source>
</evidence>
<comment type="caution">
    <text evidence="12">The sequence shown here is derived from an EMBL/GenBank/DDBJ whole genome shotgun (WGS) entry which is preliminary data.</text>
</comment>
<accession>A0A024H3J9</accession>
<proteinExistence type="inferred from homology"/>
<dbReference type="NCBIfam" id="TIGR02091">
    <property type="entry name" value="glgC"/>
    <property type="match status" value="1"/>
</dbReference>
<keyword evidence="4 9" id="KW-0548">Nucleotidyltransferase</keyword>
<evidence type="ECO:0000313" key="12">
    <source>
        <dbReference type="EMBL" id="CCQ46344.1"/>
    </source>
</evidence>
<dbReference type="PANTHER" id="PTHR43523:SF2">
    <property type="entry name" value="GLUCOSE-1-PHOSPHATE ADENYLYLTRANSFERASE"/>
    <property type="match status" value="1"/>
</dbReference>
<feature type="binding site" evidence="9">
    <location>
        <position position="164"/>
    </location>
    <ligand>
        <name>alpha-D-glucose 1-phosphate</name>
        <dbReference type="ChEBI" id="CHEBI:58601"/>
    </ligand>
</feature>
<keyword evidence="7 9" id="KW-0320">Glycogen biosynthesis</keyword>
<dbReference type="GO" id="GO:0005524">
    <property type="term" value="F:ATP binding"/>
    <property type="evidence" value="ECO:0007669"/>
    <property type="project" value="UniProtKB-KW"/>
</dbReference>
<comment type="similarity">
    <text evidence="1 9">Belongs to the bacterial/plant glucose-1-phosphate adenylyltransferase family.</text>
</comment>
<evidence type="ECO:0000256" key="3">
    <source>
        <dbReference type="ARBA" id="ARBA00022679"/>
    </source>
</evidence>
<dbReference type="Gene3D" id="2.160.10.10">
    <property type="entry name" value="Hexapeptide repeat proteins"/>
    <property type="match status" value="1"/>
</dbReference>
<evidence type="ECO:0000256" key="2">
    <source>
        <dbReference type="ARBA" id="ARBA00022600"/>
    </source>
</evidence>
<reference evidence="13" key="1">
    <citation type="journal article" date="2014" name="Genome Announc.">
        <title>Genome Sequence of Arthrobacter siccitolerans 4J27, a Xeroprotectant-Producing Desiccation-Tolerant Microorganism.</title>
        <authorList>
            <person name="Manzanera M."/>
            <person name="Santa-Cruz-Calvo L."/>
            <person name="Vilchez J.I."/>
            <person name="Garcia-Fontana C."/>
            <person name="Silva-Castro G.A."/>
            <person name="Calvo C."/>
            <person name="Gonzalez-Lopez J."/>
        </authorList>
    </citation>
    <scope>NUCLEOTIDE SEQUENCE [LARGE SCALE GENOMIC DNA]</scope>
    <source>
        <strain evidence="13">4J27</strain>
    </source>
</reference>
<dbReference type="InterPro" id="IPR011831">
    <property type="entry name" value="ADP-Glc_PPase"/>
</dbReference>
<dbReference type="InterPro" id="IPR011004">
    <property type="entry name" value="Trimer_LpxA-like_sf"/>
</dbReference>
<comment type="catalytic activity">
    <reaction evidence="9">
        <text>alpha-D-glucose 1-phosphate + ATP + H(+) = ADP-alpha-D-glucose + diphosphate</text>
        <dbReference type="Rhea" id="RHEA:12120"/>
        <dbReference type="ChEBI" id="CHEBI:15378"/>
        <dbReference type="ChEBI" id="CHEBI:30616"/>
        <dbReference type="ChEBI" id="CHEBI:33019"/>
        <dbReference type="ChEBI" id="CHEBI:57498"/>
        <dbReference type="ChEBI" id="CHEBI:58601"/>
        <dbReference type="EC" id="2.7.7.27"/>
    </reaction>
</comment>
<dbReference type="SUPFAM" id="SSF53448">
    <property type="entry name" value="Nucleotide-diphospho-sugar transferases"/>
    <property type="match status" value="1"/>
</dbReference>
<dbReference type="Pfam" id="PF24894">
    <property type="entry name" value="Hexapep_GlmU"/>
    <property type="match status" value="1"/>
</dbReference>
<dbReference type="NCBIfam" id="NF002023">
    <property type="entry name" value="PRK00844.1"/>
    <property type="match status" value="1"/>
</dbReference>
<feature type="site" description="Could play a key role in the communication between the regulatory and the substrate sites" evidence="9">
    <location>
        <position position="98"/>
    </location>
</feature>
<comment type="caution">
    <text evidence="9">Lacks conserved residue(s) required for the propagation of feature annotation.</text>
</comment>
<dbReference type="GO" id="GO:0005978">
    <property type="term" value="P:glycogen biosynthetic process"/>
    <property type="evidence" value="ECO:0007669"/>
    <property type="project" value="UniProtKB-UniRule"/>
</dbReference>